<dbReference type="SMART" id="SM00220">
    <property type="entry name" value="S_TKc"/>
    <property type="match status" value="1"/>
</dbReference>
<organism evidence="6 7">
    <name type="scientific">Anthropogastromicrobium aceti</name>
    <dbReference type="NCBI Taxonomy" id="2981768"/>
    <lineage>
        <taxon>Bacteria</taxon>
        <taxon>Bacillati</taxon>
        <taxon>Bacillota</taxon>
        <taxon>Clostridia</taxon>
        <taxon>Lachnospirales</taxon>
        <taxon>Lachnospiraceae</taxon>
        <taxon>Anthropogastromicrobium</taxon>
    </lineage>
</organism>
<dbReference type="Gene3D" id="1.10.510.10">
    <property type="entry name" value="Transferase(Phosphotransferase) domain 1"/>
    <property type="match status" value="1"/>
</dbReference>
<dbReference type="PANTHER" id="PTHR44167:SF24">
    <property type="entry name" value="SERINE_THREONINE-PROTEIN KINASE CHK2"/>
    <property type="match status" value="1"/>
</dbReference>
<dbReference type="InterPro" id="IPR000719">
    <property type="entry name" value="Prot_kinase_dom"/>
</dbReference>
<evidence type="ECO:0000256" key="3">
    <source>
        <dbReference type="PROSITE-ProRule" id="PRU10141"/>
    </source>
</evidence>
<dbReference type="Proteomes" id="UP001198200">
    <property type="component" value="Unassembled WGS sequence"/>
</dbReference>
<name>A0AAE3E2B8_9FIRM</name>
<feature type="coiled-coil region" evidence="4">
    <location>
        <begin position="58"/>
        <end position="85"/>
    </location>
</feature>
<keyword evidence="2 3" id="KW-0067">ATP-binding</keyword>
<evidence type="ECO:0000313" key="6">
    <source>
        <dbReference type="EMBL" id="MCC2220561.1"/>
    </source>
</evidence>
<keyword evidence="1 3" id="KW-0547">Nucleotide-binding</keyword>
<evidence type="ECO:0000256" key="2">
    <source>
        <dbReference type="ARBA" id="ARBA00022840"/>
    </source>
</evidence>
<dbReference type="Pfam" id="PF00069">
    <property type="entry name" value="Pkinase"/>
    <property type="match status" value="1"/>
</dbReference>
<dbReference type="PANTHER" id="PTHR44167">
    <property type="entry name" value="OVARIAN-SPECIFIC SERINE/THREONINE-PROTEIN KINASE LOK-RELATED"/>
    <property type="match status" value="1"/>
</dbReference>
<accession>A0AAE3E2B8</accession>
<evidence type="ECO:0000259" key="5">
    <source>
        <dbReference type="PROSITE" id="PS50011"/>
    </source>
</evidence>
<comment type="caution">
    <text evidence="6">The sequence shown here is derived from an EMBL/GenBank/DDBJ whole genome shotgun (WGS) entry which is preliminary data.</text>
</comment>
<proteinExistence type="predicted"/>
<protein>
    <submittedName>
        <fullName evidence="6">Protein kinase</fullName>
    </submittedName>
</protein>
<feature type="binding site" evidence="3">
    <location>
        <position position="56"/>
    </location>
    <ligand>
        <name>ATP</name>
        <dbReference type="ChEBI" id="CHEBI:30616"/>
    </ligand>
</feature>
<dbReference type="InterPro" id="IPR008271">
    <property type="entry name" value="Ser/Thr_kinase_AS"/>
</dbReference>
<dbReference type="PROSITE" id="PS50011">
    <property type="entry name" value="PROTEIN_KINASE_DOM"/>
    <property type="match status" value="1"/>
</dbReference>
<dbReference type="GO" id="GO:0004672">
    <property type="term" value="F:protein kinase activity"/>
    <property type="evidence" value="ECO:0007669"/>
    <property type="project" value="InterPro"/>
</dbReference>
<keyword evidence="6" id="KW-0418">Kinase</keyword>
<gene>
    <name evidence="6" type="ORF">LKD48_02695</name>
</gene>
<dbReference type="PROSITE" id="PS00107">
    <property type="entry name" value="PROTEIN_KINASE_ATP"/>
    <property type="match status" value="1"/>
</dbReference>
<dbReference type="InterPro" id="IPR011009">
    <property type="entry name" value="Kinase-like_dom_sf"/>
</dbReference>
<dbReference type="SUPFAM" id="SSF56112">
    <property type="entry name" value="Protein kinase-like (PK-like)"/>
    <property type="match status" value="1"/>
</dbReference>
<evidence type="ECO:0000256" key="4">
    <source>
        <dbReference type="SAM" id="Coils"/>
    </source>
</evidence>
<dbReference type="InterPro" id="IPR017441">
    <property type="entry name" value="Protein_kinase_ATP_BS"/>
</dbReference>
<dbReference type="RefSeq" id="WP_308731102.1">
    <property type="nucleotide sequence ID" value="NZ_JAJEQN010000004.1"/>
</dbReference>
<evidence type="ECO:0000256" key="1">
    <source>
        <dbReference type="ARBA" id="ARBA00022741"/>
    </source>
</evidence>
<dbReference type="PROSITE" id="PS00108">
    <property type="entry name" value="PROTEIN_KINASE_ST"/>
    <property type="match status" value="1"/>
</dbReference>
<keyword evidence="6" id="KW-0808">Transferase</keyword>
<dbReference type="EMBL" id="JAJEQN010000004">
    <property type="protein sequence ID" value="MCC2220561.1"/>
    <property type="molecule type" value="Genomic_DNA"/>
</dbReference>
<sequence>MAWDGNDSKIGLEVTGKYGKYYVKEKIGNGGNGEVFAVEIIDGGDTLPKEKGYAIKFLTVSQKNVKEVEKRKKRFEKEIRQVVTLQNSVEGILPIYDASIYSEDSQKKLWYLMPIAKPYEAKNYSIKQRLEHMLQLGESIMQLHAIGYAHRDIKPKNLLMFKKRLYLSDFGLVWNINDQDEHITEAKDCLGPKAIRPPELQSAGDINDVDYRKSDVYLYAKTLWMILYCNNSGFFAEYLRNRSEVYIDKNKLKIETAEPLHCLMEEATKYQYWERADIDTCVEYVRNQLQIVNGDISEKALAKWKYMEQINYARITIPSDECVYRDSTSILRILNSMVGAVGLVLVENGKEYGFFPLRKVRCIQGNLFEIAISNPYYNGRKKIIELAFSNIRLKKDMSCTLDSNIYMFDNRQVPVYTQIIEALQSSEKRVRLNAIYLIQMVSLE</sequence>
<keyword evidence="7" id="KW-1185">Reference proteome</keyword>
<keyword evidence="4" id="KW-0175">Coiled coil</keyword>
<dbReference type="AlphaFoldDB" id="A0AAE3E2B8"/>
<dbReference type="Gene3D" id="3.30.200.20">
    <property type="entry name" value="Phosphorylase Kinase, domain 1"/>
    <property type="match status" value="1"/>
</dbReference>
<dbReference type="GO" id="GO:0005524">
    <property type="term" value="F:ATP binding"/>
    <property type="evidence" value="ECO:0007669"/>
    <property type="project" value="UniProtKB-UniRule"/>
</dbReference>
<reference evidence="6 7" key="1">
    <citation type="submission" date="2021-10" db="EMBL/GenBank/DDBJ databases">
        <title>Anaerobic single-cell dispensing facilitates the cultivation of human gut bacteria.</title>
        <authorList>
            <person name="Afrizal A."/>
        </authorList>
    </citation>
    <scope>NUCLEOTIDE SEQUENCE [LARGE SCALE GENOMIC DNA]</scope>
    <source>
        <strain evidence="6 7">CLA-AA-H224</strain>
    </source>
</reference>
<feature type="domain" description="Protein kinase" evidence="5">
    <location>
        <begin position="21"/>
        <end position="289"/>
    </location>
</feature>
<evidence type="ECO:0000313" key="7">
    <source>
        <dbReference type="Proteomes" id="UP001198200"/>
    </source>
</evidence>